<accession>A0A059CDQ8</accession>
<evidence type="ECO:0000259" key="4">
    <source>
        <dbReference type="Pfam" id="PF14226"/>
    </source>
</evidence>
<dbReference type="PANTHER" id="PTHR10209:SF867">
    <property type="entry name" value="2-OXOGLUTARATE (2OG) AND FE(II)-DEPENDENT OXYGENASE SUPERFAMILY PROTEIN"/>
    <property type="match status" value="1"/>
</dbReference>
<keyword evidence="2" id="KW-0560">Oxidoreductase</keyword>
<dbReference type="SUPFAM" id="SSF51197">
    <property type="entry name" value="Clavaminate synthase-like"/>
    <property type="match status" value="1"/>
</dbReference>
<dbReference type="PRINTS" id="PR00682">
    <property type="entry name" value="IPNSYNTHASE"/>
</dbReference>
<dbReference type="PANTHER" id="PTHR10209">
    <property type="entry name" value="OXIDOREDUCTASE, 2OG-FE II OXYGENASE FAMILY PROTEIN"/>
    <property type="match status" value="1"/>
</dbReference>
<evidence type="ECO:0000256" key="3">
    <source>
        <dbReference type="ARBA" id="ARBA00023004"/>
    </source>
</evidence>
<organism evidence="5">
    <name type="scientific">Eucalyptus grandis</name>
    <name type="common">Flooded gum</name>
    <dbReference type="NCBI Taxonomy" id="71139"/>
    <lineage>
        <taxon>Eukaryota</taxon>
        <taxon>Viridiplantae</taxon>
        <taxon>Streptophyta</taxon>
        <taxon>Embryophyta</taxon>
        <taxon>Tracheophyta</taxon>
        <taxon>Spermatophyta</taxon>
        <taxon>Magnoliopsida</taxon>
        <taxon>eudicotyledons</taxon>
        <taxon>Gunneridae</taxon>
        <taxon>Pentapetalae</taxon>
        <taxon>rosids</taxon>
        <taxon>malvids</taxon>
        <taxon>Myrtales</taxon>
        <taxon>Myrtaceae</taxon>
        <taxon>Myrtoideae</taxon>
        <taxon>Eucalypteae</taxon>
        <taxon>Eucalyptus</taxon>
    </lineage>
</organism>
<sequence>MAGMDSIVAGVSPTGLNQIDLSSSDLQRLAFLVKLAWTDSGFFYVINHGVSQDLMDELFSQSRQFFDLPLTERMKLLRKKTERMKLLRNAKNRGYSPLFDQTLDAPNQKKKGYFLGVDVPEYDPNARKPHFGPNVWPSEDILPGWRQTMQEYHSQALNVAKLVARIIAIALDLEADVFEKPEIFGEPIADLRLLHYEGVVFDPYEGIYGTGAHTDFGFLTLLATDAVSGLQVFTILL</sequence>
<dbReference type="Gene3D" id="2.60.120.330">
    <property type="entry name" value="B-lactam Antibiotic, Isopenicillin N Synthase, Chain"/>
    <property type="match status" value="1"/>
</dbReference>
<dbReference type="InterPro" id="IPR027443">
    <property type="entry name" value="IPNS-like_sf"/>
</dbReference>
<dbReference type="GO" id="GO:0046872">
    <property type="term" value="F:metal ion binding"/>
    <property type="evidence" value="ECO:0007669"/>
    <property type="project" value="UniProtKB-KW"/>
</dbReference>
<evidence type="ECO:0000256" key="1">
    <source>
        <dbReference type="ARBA" id="ARBA00022723"/>
    </source>
</evidence>
<name>A0A059CDQ8_EUCGR</name>
<keyword evidence="1" id="KW-0479">Metal-binding</keyword>
<dbReference type="GO" id="GO:0016491">
    <property type="term" value="F:oxidoreductase activity"/>
    <property type="evidence" value="ECO:0007669"/>
    <property type="project" value="UniProtKB-KW"/>
</dbReference>
<dbReference type="Gramene" id="KCW76316">
    <property type="protein sequence ID" value="KCW76316"/>
    <property type="gene ID" value="EUGRSUZ_D00691"/>
</dbReference>
<protein>
    <recommendedName>
        <fullName evidence="4">Non-haem dioxygenase N-terminal domain-containing protein</fullName>
    </recommendedName>
</protein>
<reference evidence="5" key="1">
    <citation type="submission" date="2013-07" db="EMBL/GenBank/DDBJ databases">
        <title>The genome of Eucalyptus grandis.</title>
        <authorList>
            <person name="Schmutz J."/>
            <person name="Hayes R."/>
            <person name="Myburg A."/>
            <person name="Tuskan G."/>
            <person name="Grattapaglia D."/>
            <person name="Rokhsar D.S."/>
        </authorList>
    </citation>
    <scope>NUCLEOTIDE SEQUENCE</scope>
    <source>
        <tissue evidence="5">Leaf extractions</tissue>
    </source>
</reference>
<dbReference type="InterPro" id="IPR026992">
    <property type="entry name" value="DIOX_N"/>
</dbReference>
<evidence type="ECO:0000313" key="5">
    <source>
        <dbReference type="EMBL" id="KCW76316.1"/>
    </source>
</evidence>
<dbReference type="STRING" id="71139.A0A059CDQ8"/>
<dbReference type="Pfam" id="PF14226">
    <property type="entry name" value="DIOX_N"/>
    <property type="match status" value="1"/>
</dbReference>
<dbReference type="InParanoid" id="A0A059CDQ8"/>
<dbReference type="eggNOG" id="KOG0143">
    <property type="taxonomic scope" value="Eukaryota"/>
</dbReference>
<keyword evidence="3" id="KW-0408">Iron</keyword>
<evidence type="ECO:0000256" key="2">
    <source>
        <dbReference type="ARBA" id="ARBA00023002"/>
    </source>
</evidence>
<proteinExistence type="predicted"/>
<gene>
    <name evidence="5" type="ORF">EUGRSUZ_D00691</name>
</gene>
<dbReference type="AlphaFoldDB" id="A0A059CDQ8"/>
<feature type="domain" description="Non-haem dioxygenase N-terminal" evidence="4">
    <location>
        <begin position="18"/>
        <end position="139"/>
    </location>
</feature>
<dbReference type="EMBL" id="KK198756">
    <property type="protein sequence ID" value="KCW76316.1"/>
    <property type="molecule type" value="Genomic_DNA"/>
</dbReference>